<accession>A0A660S560</accession>
<keyword evidence="1" id="KW-0732">Signal</keyword>
<evidence type="ECO:0000313" key="2">
    <source>
        <dbReference type="EMBL" id="RKX64612.1"/>
    </source>
</evidence>
<name>A0A660S560_UNCT6</name>
<dbReference type="AlphaFoldDB" id="A0A660S560"/>
<feature type="non-terminal residue" evidence="2">
    <location>
        <position position="175"/>
    </location>
</feature>
<feature type="signal peptide" evidence="1">
    <location>
        <begin position="1"/>
        <end position="20"/>
    </location>
</feature>
<reference evidence="2 3" key="1">
    <citation type="submission" date="2018-06" db="EMBL/GenBank/DDBJ databases">
        <title>Extensive metabolic versatility and redundancy in microbially diverse, dynamic hydrothermal sediments.</title>
        <authorList>
            <person name="Dombrowski N."/>
            <person name="Teske A."/>
            <person name="Baker B.J."/>
        </authorList>
    </citation>
    <scope>NUCLEOTIDE SEQUENCE [LARGE SCALE GENOMIC DNA]</scope>
    <source>
        <strain evidence="2">B35_G9</strain>
    </source>
</reference>
<comment type="caution">
    <text evidence="2">The sequence shown here is derived from an EMBL/GenBank/DDBJ whole genome shotgun (WGS) entry which is preliminary data.</text>
</comment>
<organism evidence="2 3">
    <name type="scientific">candidate division TA06 bacterium</name>
    <dbReference type="NCBI Taxonomy" id="2250710"/>
    <lineage>
        <taxon>Bacteria</taxon>
        <taxon>Bacteria division TA06</taxon>
    </lineage>
</organism>
<feature type="chain" id="PRO_5024806205" evidence="1">
    <location>
        <begin position="21"/>
        <end position="175"/>
    </location>
</feature>
<evidence type="ECO:0000256" key="1">
    <source>
        <dbReference type="SAM" id="SignalP"/>
    </source>
</evidence>
<proteinExistence type="predicted"/>
<evidence type="ECO:0000313" key="3">
    <source>
        <dbReference type="Proteomes" id="UP000282321"/>
    </source>
</evidence>
<dbReference type="Proteomes" id="UP000282321">
    <property type="component" value="Unassembled WGS sequence"/>
</dbReference>
<protein>
    <submittedName>
        <fullName evidence="2">Uncharacterized protein</fullName>
    </submittedName>
</protein>
<dbReference type="EMBL" id="QNBC01000146">
    <property type="protein sequence ID" value="RKX64612.1"/>
    <property type="molecule type" value="Genomic_DNA"/>
</dbReference>
<gene>
    <name evidence="2" type="ORF">DRP44_08005</name>
</gene>
<sequence length="175" mass="20267">MKKLYMLFFVLLISFSTVHANFAIFARGNKIGTYEISKKGNNYYTISKISLNLLGFKKTIIDSTHSVLNSDYSMKYFDYIHYENGKRKRIIGIRKGNKIILRGDINDTLYVQNKRVFTDIGIETILPKIEKPDSIAIISSGIWRVKMMYVYESGDTIVVSSKNAKFKYIYHNGKF</sequence>